<dbReference type="PANTHER" id="PTHR40050:SF1">
    <property type="entry name" value="INNER SPORE COAT PROTEIN H"/>
    <property type="match status" value="1"/>
</dbReference>
<keyword evidence="2" id="KW-1185">Reference proteome</keyword>
<dbReference type="AlphaFoldDB" id="A0A917EQQ9"/>
<sequence>MFQKLSVSSYDFFIHSVHHSEFAKGLWHDNPTPAILSYRRKQYPVSMSYRGAYTRKMKKRSYSVFLEDKSPLENVHTIHLNAEYNDPSLMRNKLALDFFSILGILSPSSTYANITINQKPKGLYLQLESVDENFLRNRRLAKGPIYYAINHRADFSLHPDKNLLLDGYIRKHGTEEDDKHVIDFLSTINTTTKQEFERQIYSVLHVEHYLRWLVGIVCTQNADGFTHNYALYRDNDSKLFSLIPWDYDGTWGRKYNGNPLPHDYISICGRNILTERLLQVPLIRKRYYKLLEATLKERFTPSFIRSEIDRISSVVQPHLHRDPRLKYETHSFHEEIDHILAFIEKRNTFLTSELSVLQ</sequence>
<gene>
    <name evidence="1" type="ORF">GCM10007140_16630</name>
</gene>
<dbReference type="PANTHER" id="PTHR40050">
    <property type="entry name" value="INNER SPORE COAT PROTEIN H"/>
    <property type="match status" value="1"/>
</dbReference>
<dbReference type="EMBL" id="BMFK01000001">
    <property type="protein sequence ID" value="GGE67137.1"/>
    <property type="molecule type" value="Genomic_DNA"/>
</dbReference>
<keyword evidence="1" id="KW-0946">Virion</keyword>
<reference evidence="1" key="2">
    <citation type="submission" date="2020-09" db="EMBL/GenBank/DDBJ databases">
        <authorList>
            <person name="Sun Q."/>
            <person name="Zhou Y."/>
        </authorList>
    </citation>
    <scope>NUCLEOTIDE SEQUENCE</scope>
    <source>
        <strain evidence="1">CGMCC 1.12698</strain>
    </source>
</reference>
<name>A0A917EQQ9_9BACI</name>
<comment type="caution">
    <text evidence="1">The sequence shown here is derived from an EMBL/GenBank/DDBJ whole genome shotgun (WGS) entry which is preliminary data.</text>
</comment>
<proteinExistence type="predicted"/>
<evidence type="ECO:0000313" key="2">
    <source>
        <dbReference type="Proteomes" id="UP000605259"/>
    </source>
</evidence>
<dbReference type="Proteomes" id="UP000605259">
    <property type="component" value="Unassembled WGS sequence"/>
</dbReference>
<accession>A0A917EQQ9</accession>
<dbReference type="RefSeq" id="WP_188387901.1">
    <property type="nucleotide sequence ID" value="NZ_BMFK01000001.1"/>
</dbReference>
<keyword evidence="1" id="KW-0167">Capsid protein</keyword>
<protein>
    <submittedName>
        <fullName evidence="1">Spore coat protein H</fullName>
    </submittedName>
</protein>
<organism evidence="1 2">
    <name type="scientific">Priestia taiwanensis</name>
    <dbReference type="NCBI Taxonomy" id="1347902"/>
    <lineage>
        <taxon>Bacteria</taxon>
        <taxon>Bacillati</taxon>
        <taxon>Bacillota</taxon>
        <taxon>Bacilli</taxon>
        <taxon>Bacillales</taxon>
        <taxon>Bacillaceae</taxon>
        <taxon>Priestia</taxon>
    </lineage>
</organism>
<reference evidence="1" key="1">
    <citation type="journal article" date="2014" name="Int. J. Syst. Evol. Microbiol.">
        <title>Complete genome sequence of Corynebacterium casei LMG S-19264T (=DSM 44701T), isolated from a smear-ripened cheese.</title>
        <authorList>
            <consortium name="US DOE Joint Genome Institute (JGI-PGF)"/>
            <person name="Walter F."/>
            <person name="Albersmeier A."/>
            <person name="Kalinowski J."/>
            <person name="Ruckert C."/>
        </authorList>
    </citation>
    <scope>NUCLEOTIDE SEQUENCE</scope>
    <source>
        <strain evidence="1">CGMCC 1.12698</strain>
    </source>
</reference>
<evidence type="ECO:0000313" key="1">
    <source>
        <dbReference type="EMBL" id="GGE67137.1"/>
    </source>
</evidence>
<dbReference type="Pfam" id="PF08757">
    <property type="entry name" value="CotH"/>
    <property type="match status" value="1"/>
</dbReference>
<dbReference type="InterPro" id="IPR014867">
    <property type="entry name" value="Spore_coat_CotH_CotH2/3/7"/>
</dbReference>